<proteinExistence type="predicted"/>
<organism evidence="2 3">
    <name type="scientific">Candidatus Nitrospira kreftii</name>
    <dbReference type="NCBI Taxonomy" id="2652173"/>
    <lineage>
        <taxon>Bacteria</taxon>
        <taxon>Pseudomonadati</taxon>
        <taxon>Nitrospirota</taxon>
        <taxon>Nitrospiria</taxon>
        <taxon>Nitrospirales</taxon>
        <taxon>Nitrospiraceae</taxon>
        <taxon>Nitrospira</taxon>
    </lineage>
</organism>
<feature type="transmembrane region" description="Helical" evidence="1">
    <location>
        <begin position="29"/>
        <end position="50"/>
    </location>
</feature>
<name>A0A7S8FFS0_9BACT</name>
<accession>A0A7S8FFS0</accession>
<dbReference type="KEGG" id="nkf:Nkreftii_002879"/>
<dbReference type="AlphaFoldDB" id="A0A7S8FFS0"/>
<reference evidence="2 3" key="1">
    <citation type="journal article" date="2020" name="ISME J.">
        <title>Enrichment and physiological characterization of a novel comammox Nitrospira indicates ammonium inhibition of complete nitrification.</title>
        <authorList>
            <person name="Sakoula D."/>
            <person name="Koch H."/>
            <person name="Frank J."/>
            <person name="Jetten M.S.M."/>
            <person name="van Kessel M.A.H.J."/>
            <person name="Lucker S."/>
        </authorList>
    </citation>
    <scope>NUCLEOTIDE SEQUENCE [LARGE SCALE GENOMIC DNA]</scope>
    <source>
        <strain evidence="2">Comreactor17</strain>
    </source>
</reference>
<evidence type="ECO:0008006" key="4">
    <source>
        <dbReference type="Google" id="ProtNLM"/>
    </source>
</evidence>
<keyword evidence="1" id="KW-1133">Transmembrane helix</keyword>
<dbReference type="Proteomes" id="UP000593737">
    <property type="component" value="Chromosome"/>
</dbReference>
<dbReference type="Pfam" id="PF11752">
    <property type="entry name" value="DUF3309"/>
    <property type="match status" value="1"/>
</dbReference>
<keyword evidence="1" id="KW-0812">Transmembrane</keyword>
<dbReference type="EMBL" id="CP047423">
    <property type="protein sequence ID" value="QPD05105.1"/>
    <property type="molecule type" value="Genomic_DNA"/>
</dbReference>
<keyword evidence="1" id="KW-0472">Membrane</keyword>
<evidence type="ECO:0000313" key="2">
    <source>
        <dbReference type="EMBL" id="QPD05105.1"/>
    </source>
</evidence>
<dbReference type="InterPro" id="IPR021738">
    <property type="entry name" value="DUF3309"/>
</dbReference>
<gene>
    <name evidence="2" type="ORF">Nkreftii_002879</name>
</gene>
<protein>
    <recommendedName>
        <fullName evidence="4">DUF3309 domain-containing protein</fullName>
    </recommendedName>
</protein>
<evidence type="ECO:0000256" key="1">
    <source>
        <dbReference type="SAM" id="Phobius"/>
    </source>
</evidence>
<sequence length="59" mass="6399">MMNTILVIVLGLLFLGVLPIWPHSGDWGYLPSSGLGFLFVVLLLLTLMGWSGPTATKKL</sequence>
<evidence type="ECO:0000313" key="3">
    <source>
        <dbReference type="Proteomes" id="UP000593737"/>
    </source>
</evidence>